<dbReference type="AlphaFoldDB" id="M1NYI4"/>
<dbReference type="PROSITE" id="PS51385">
    <property type="entry name" value="YJEF_N"/>
    <property type="match status" value="1"/>
</dbReference>
<dbReference type="HOGENOM" id="CLU_528650_0_0_11"/>
<dbReference type="SUPFAM" id="SSF64153">
    <property type="entry name" value="YjeF N-terminal domain-like"/>
    <property type="match status" value="1"/>
</dbReference>
<dbReference type="eggNOG" id="COG0062">
    <property type="taxonomic scope" value="Bacteria"/>
</dbReference>
<dbReference type="KEGG" id="chn:A605_07765"/>
<organism evidence="3 4">
    <name type="scientific">Corynebacterium halotolerans YIM 70093 = DSM 44683</name>
    <dbReference type="NCBI Taxonomy" id="1121362"/>
    <lineage>
        <taxon>Bacteria</taxon>
        <taxon>Bacillati</taxon>
        <taxon>Actinomycetota</taxon>
        <taxon>Actinomycetes</taxon>
        <taxon>Mycobacteriales</taxon>
        <taxon>Corynebacteriaceae</taxon>
        <taxon>Corynebacterium</taxon>
    </lineage>
</organism>
<reference evidence="3 4" key="1">
    <citation type="journal article" date="2012" name="Stand. Genomic Sci.">
        <title>Genome sequence of the halotolerant bacterium Corynebacterium halotolerans type strain YIM 70093(T) (= DSM 44683(T)).</title>
        <authorList>
            <person name="Ruckert C."/>
            <person name="Albersmeier A."/>
            <person name="Al-Dilaimi A."/>
            <person name="Niehaus K."/>
            <person name="Szczepanowski R."/>
            <person name="Kalinowski J."/>
        </authorList>
    </citation>
    <scope>NUCLEOTIDE SEQUENCE [LARGE SCALE GENOMIC DNA]</scope>
    <source>
        <strain evidence="3">YIM 70093</strain>
    </source>
</reference>
<dbReference type="InterPro" id="IPR004443">
    <property type="entry name" value="YjeF_N_dom"/>
</dbReference>
<proteinExistence type="predicted"/>
<dbReference type="EMBL" id="CP003697">
    <property type="protein sequence ID" value="AGF72555.1"/>
    <property type="molecule type" value="Genomic_DNA"/>
</dbReference>
<dbReference type="Proteomes" id="UP000011723">
    <property type="component" value="Chromosome"/>
</dbReference>
<dbReference type="OrthoDB" id="9806925at2"/>
<dbReference type="STRING" id="1121362.A605_07765"/>
<evidence type="ECO:0000256" key="1">
    <source>
        <dbReference type="SAM" id="MobiDB-lite"/>
    </source>
</evidence>
<keyword evidence="4" id="KW-1185">Reference proteome</keyword>
<accession>M1NYI4</accession>
<dbReference type="PATRIC" id="fig|1121362.3.peg.1568"/>
<feature type="domain" description="YjeF N-terminal" evidence="2">
    <location>
        <begin position="39"/>
        <end position="262"/>
    </location>
</feature>
<dbReference type="InterPro" id="IPR036652">
    <property type="entry name" value="YjeF_N_dom_sf"/>
</dbReference>
<dbReference type="Gene3D" id="3.40.50.10260">
    <property type="entry name" value="YjeF N-terminal domain"/>
    <property type="match status" value="1"/>
</dbReference>
<protein>
    <recommendedName>
        <fullName evidence="2">YjeF N-terminal domain-containing protein</fullName>
    </recommendedName>
</protein>
<gene>
    <name evidence="3" type="ORF">A605_07765</name>
</gene>
<feature type="region of interest" description="Disordered" evidence="1">
    <location>
        <begin position="205"/>
        <end position="225"/>
    </location>
</feature>
<name>M1NYI4_9CORY</name>
<dbReference type="Pfam" id="PF03853">
    <property type="entry name" value="YjeF_N"/>
    <property type="match status" value="1"/>
</dbReference>
<evidence type="ECO:0000313" key="3">
    <source>
        <dbReference type="EMBL" id="AGF72555.1"/>
    </source>
</evidence>
<evidence type="ECO:0000259" key="2">
    <source>
        <dbReference type="PROSITE" id="PS51385"/>
    </source>
</evidence>
<sequence length="515" mass="55057">MLARMSPVVPTASIRQALEQVPDTPPDPDGEPHYGWVMDEELIRRWQEFGPLRDGVHEMAAHALADVTEAMVDGPVCADLPPRVLLLAGPGGNGADGLRAGRVLARRGRQVDVMVLVPGDRGYSGDFPDGSGNQRLLAELLEAGGRVITGHNVIREDINHTHGILLEALVGSGFEGHLTGLMASWAQISGWVPSIAVDVPAGIEADTGHQPQQHGNHGAYESEHRSPPTVTVALGALRPAHTTAHCGTVLLARCGLEVEHEWNRFFVRLLEPEPGFAVPETVDTLFHDGGMPVASRWADVQRHSVCVVASGIDCLGFGLLALQALRGAGAWHRLSLVAREETAAGLVAQHPEIDVHPGPASAAASAVPPEAWVAETRDVDTLTEVLSRGEKVVLGPRAIDALARADRLDLVRGREGETTVITRRADFNDLGTAAEIVQLTDHLVHTHRPSNLEPGQAALDHHDPVVPLGRVQGIEAVLAGVCAVTVDHMALAFLADRMRRLRPHWPVPASALTRP</sequence>
<evidence type="ECO:0000313" key="4">
    <source>
        <dbReference type="Proteomes" id="UP000011723"/>
    </source>
</evidence>